<reference evidence="4" key="1">
    <citation type="submission" date="2023-07" db="EMBL/GenBank/DDBJ databases">
        <title>30 novel species of actinomycetes from the DSMZ collection.</title>
        <authorList>
            <person name="Nouioui I."/>
        </authorList>
    </citation>
    <scope>NUCLEOTIDE SEQUENCE [LARGE SCALE GENOMIC DNA]</scope>
    <source>
        <strain evidence="4">DSM 44938</strain>
    </source>
</reference>
<dbReference type="InterPro" id="IPR040483">
    <property type="entry name" value="PatG_dom"/>
</dbReference>
<organism evidence="3 4">
    <name type="scientific">Streptomyces litchfieldiae</name>
    <dbReference type="NCBI Taxonomy" id="3075543"/>
    <lineage>
        <taxon>Bacteria</taxon>
        <taxon>Bacillati</taxon>
        <taxon>Actinomycetota</taxon>
        <taxon>Actinomycetes</taxon>
        <taxon>Kitasatosporales</taxon>
        <taxon>Streptomycetaceae</taxon>
        <taxon>Streptomyces</taxon>
    </lineage>
</organism>
<dbReference type="Proteomes" id="UP001183246">
    <property type="component" value="Unassembled WGS sequence"/>
</dbReference>
<feature type="domain" description="PatG" evidence="2">
    <location>
        <begin position="89"/>
        <end position="269"/>
    </location>
</feature>
<evidence type="ECO:0000313" key="3">
    <source>
        <dbReference type="EMBL" id="MDT0344515.1"/>
    </source>
</evidence>
<dbReference type="Pfam" id="PF18047">
    <property type="entry name" value="PatG_D"/>
    <property type="match status" value="1"/>
</dbReference>
<gene>
    <name evidence="3" type="ORF">RM590_18125</name>
</gene>
<proteinExistence type="predicted"/>
<accession>A0ABU2MSK6</accession>
<feature type="compositionally biased region" description="Acidic residues" evidence="1">
    <location>
        <begin position="11"/>
        <end position="21"/>
    </location>
</feature>
<comment type="caution">
    <text evidence="3">The sequence shown here is derived from an EMBL/GenBank/DDBJ whole genome shotgun (WGS) entry which is preliminary data.</text>
</comment>
<name>A0ABU2MSK6_9ACTN</name>
<protein>
    <recommendedName>
        <fullName evidence="2">PatG domain-containing protein</fullName>
    </recommendedName>
</protein>
<dbReference type="RefSeq" id="WP_311705647.1">
    <property type="nucleotide sequence ID" value="NZ_JAVREL010000010.1"/>
</dbReference>
<evidence type="ECO:0000313" key="4">
    <source>
        <dbReference type="Proteomes" id="UP001183246"/>
    </source>
</evidence>
<feature type="region of interest" description="Disordered" evidence="1">
    <location>
        <begin position="1"/>
        <end position="83"/>
    </location>
</feature>
<evidence type="ECO:0000256" key="1">
    <source>
        <dbReference type="SAM" id="MobiDB-lite"/>
    </source>
</evidence>
<dbReference type="EMBL" id="JAVREL010000010">
    <property type="protein sequence ID" value="MDT0344515.1"/>
    <property type="molecule type" value="Genomic_DNA"/>
</dbReference>
<sequence>MGLETGLDTACDTEFDTELDTGLDRERETDPGAGPAADLETVRESWESREIQESGRQEARAHPAGEESSCGCGGGHGPEEPAAPRRPGYVYALGRVQVRFPSLGVEKEFAQSVGRADTAGLTDRQALHAVLSRPENRYLVRQLCFVLTIEGMETYLLKPRYPDDYDRLVEAIRPTPKSGDLDVVIGRRGHIAPADDCNGLMIPVVHFEQIYSFDTDELVGALQKPDGMPEEQFESAARELLDRIMQMADNAGMEDGHRVLNYLITRYADIYTKAVEYFARDYSLSGIDIRPSRLSGARTIVDVIFSFTHRRTDVTEKQFVRTDATEMLLFIVTKLSPYFDRPHI</sequence>
<evidence type="ECO:0000259" key="2">
    <source>
        <dbReference type="Pfam" id="PF18047"/>
    </source>
</evidence>
<keyword evidence="4" id="KW-1185">Reference proteome</keyword>
<feature type="compositionally biased region" description="Basic and acidic residues" evidence="1">
    <location>
        <begin position="40"/>
        <end position="65"/>
    </location>
</feature>